<accession>A0A7V5HNB6</accession>
<reference evidence="1" key="1">
    <citation type="journal article" date="2020" name="mSystems">
        <title>Genome- and Community-Level Interaction Insights into Carbon Utilization and Element Cycling Functions of Hydrothermarchaeota in Hydrothermal Sediment.</title>
        <authorList>
            <person name="Zhou Z."/>
            <person name="Liu Y."/>
            <person name="Xu W."/>
            <person name="Pan J."/>
            <person name="Luo Z.H."/>
            <person name="Li M."/>
        </authorList>
    </citation>
    <scope>NUCLEOTIDE SEQUENCE [LARGE SCALE GENOMIC DNA]</scope>
    <source>
        <strain evidence="1">HyVt-96</strain>
    </source>
</reference>
<dbReference type="Gene3D" id="2.130.10.10">
    <property type="entry name" value="YVTN repeat-like/Quinoprotein amine dehydrogenase"/>
    <property type="match status" value="3"/>
</dbReference>
<comment type="caution">
    <text evidence="1">The sequence shown here is derived from an EMBL/GenBank/DDBJ whole genome shotgun (WGS) entry which is preliminary data.</text>
</comment>
<dbReference type="EMBL" id="DRTX01000145">
    <property type="protein sequence ID" value="HHF53273.1"/>
    <property type="molecule type" value="Genomic_DNA"/>
</dbReference>
<protein>
    <submittedName>
        <fullName evidence="1">Uncharacterized protein</fullName>
    </submittedName>
</protein>
<dbReference type="Proteomes" id="UP000886050">
    <property type="component" value="Unassembled WGS sequence"/>
</dbReference>
<dbReference type="AlphaFoldDB" id="A0A7V5HNB6"/>
<dbReference type="SUPFAM" id="SSF63829">
    <property type="entry name" value="Calcium-dependent phosphotriesterase"/>
    <property type="match status" value="1"/>
</dbReference>
<proteinExistence type="predicted"/>
<dbReference type="SUPFAM" id="SSF101898">
    <property type="entry name" value="NHL repeat"/>
    <property type="match status" value="1"/>
</dbReference>
<gene>
    <name evidence="1" type="ORF">ENL43_02775</name>
</gene>
<sequence length="685" mass="77799">MHITVSIFLILISYISTEWKAYTNCGYPMDFAVREDTVFIATNGGIRYFNSGDIEFSGNTFKLQHSSCFTSVNGLAKNIITQIEIDSKRGLWAVVKDQGIYVKPPGESNFFRYELPFQSIKNTRSLKIQSNFLFIGTNDGLFVVDTKGDYSIENDQILSPQEIMDTVKYFYEDNDTIYITTGGKVYYWSSGSVSEFTLPYISGSLTAFAKEGNIYAYGTGDELVFVSGDSIYIYHTGKTYNLQINKDTVYAATHSGLLRLYSQTMENLTTITTTSFVVLDSIIIYGTYFYSENYYDLGPGLRIIKNGQNYREEQGVYFNRYTSIRIARDGKLWGGILTWKENRDILPSKLIYFQNDLFFTVDSLYQRDRAVRSLSIDAENNIWCGTFSANGQGIIIYNSDGQFIERITELPSLIVCHIYTGNDTLIALFQDGIYQLHKNGKAYTYSLLYSVDYPTWVEPDGDGKIWIGTENNGVLVVDKNGSLLFHFTETDFGTPLINVIKHHKGITYIGTGNSLYKYNGTLAKLCAGETRDIEFYKNYIWALQDSALRVLTEDDGNVVESFNASNSPFIPLETPFYKVRDVLEIDSLGNLWVAGEEGLFYIKVDYGQQILTDKLYVYPNPATKGELVYIENADKKPTVYTLDLRKINIELTKEGTRFILNSRGLERGLYIIQVPGKKPAKLFIK</sequence>
<organism evidence="1">
    <name type="scientific">candidate division WOR-3 bacterium</name>
    <dbReference type="NCBI Taxonomy" id="2052148"/>
    <lineage>
        <taxon>Bacteria</taxon>
        <taxon>Bacteria division WOR-3</taxon>
    </lineage>
</organism>
<dbReference type="InterPro" id="IPR015943">
    <property type="entry name" value="WD40/YVTN_repeat-like_dom_sf"/>
</dbReference>
<evidence type="ECO:0000313" key="1">
    <source>
        <dbReference type="EMBL" id="HHF53273.1"/>
    </source>
</evidence>
<name>A0A7V5HNB6_UNCW3</name>